<feature type="binding site" evidence="12">
    <location>
        <position position="268"/>
    </location>
    <ligand>
        <name>Mg(2+)</name>
        <dbReference type="ChEBI" id="CHEBI:18420"/>
    </ligand>
</feature>
<sequence>MVEKSVTTFIAMGTVNTITVFTPIVDEIKVAVYQLVKNLEDKFTVNRPYSEVMSINQAAGLSPVQVSSDVFDLIQQATLASLAPNSGFNAVIGSLTRLWKTSFQQHHLPTEQNVAQSLKLINPHDIVLDAKKQTVFLSKAGMQFDLGAIAKGYIADRLVQLLAQYQIYAGIIDLGGNVIAFGEAPHNAQGQWKVGIQQPFAKRGQYVGIVAVKNKSIVTSGNYEKYTEIQGKSYHHIIDPNTGYPFESQLDSVTIISDRSVEGEILSTQVYFKGLEDGLKFIEKIPHFAAIFISKDQKVYVTSNLVSSFKLVSSDYELTNINSVI</sequence>
<evidence type="ECO:0000256" key="3">
    <source>
        <dbReference type="ARBA" id="ARBA00016337"/>
    </source>
</evidence>
<comment type="cofactor">
    <cofactor evidence="12">
        <name>Mg(2+)</name>
        <dbReference type="ChEBI" id="CHEBI:18420"/>
    </cofactor>
    <cofactor evidence="12">
        <name>Mn(2+)</name>
        <dbReference type="ChEBI" id="CHEBI:29035"/>
    </cofactor>
    <text evidence="12">Magnesium. Can also use manganese.</text>
</comment>
<evidence type="ECO:0000256" key="1">
    <source>
        <dbReference type="ARBA" id="ARBA00008282"/>
    </source>
</evidence>
<reference evidence="13 14" key="1">
    <citation type="submission" date="2019-03" db="EMBL/GenBank/DDBJ databases">
        <title>Genomic Encyclopedia of Type Strains, Phase IV (KMG-IV): sequencing the most valuable type-strain genomes for metagenomic binning, comparative biology and taxonomic classification.</title>
        <authorList>
            <person name="Goeker M."/>
        </authorList>
    </citation>
    <scope>NUCLEOTIDE SEQUENCE [LARGE SCALE GENOMIC DNA]</scope>
    <source>
        <strain evidence="13 14">DSM 10053</strain>
    </source>
</reference>
<dbReference type="RefSeq" id="WP_132300088.1">
    <property type="nucleotide sequence ID" value="NZ_CP170642.1"/>
</dbReference>
<keyword evidence="4 11" id="KW-0285">Flavoprotein</keyword>
<dbReference type="EC" id="2.7.1.180" evidence="2 11"/>
<keyword evidence="5 11" id="KW-0808">Transferase</keyword>
<evidence type="ECO:0000313" key="13">
    <source>
        <dbReference type="EMBL" id="TCK71373.1"/>
    </source>
</evidence>
<evidence type="ECO:0000256" key="11">
    <source>
        <dbReference type="PIRNR" id="PIRNR006268"/>
    </source>
</evidence>
<dbReference type="InterPro" id="IPR003374">
    <property type="entry name" value="ApbE-like_sf"/>
</dbReference>
<comment type="similarity">
    <text evidence="1 11">Belongs to the ApbE family.</text>
</comment>
<dbReference type="EMBL" id="SMGJ01000001">
    <property type="protein sequence ID" value="TCK71373.1"/>
    <property type="molecule type" value="Genomic_DNA"/>
</dbReference>
<name>A0A4R1L371_9PAST</name>
<dbReference type="PIRSF" id="PIRSF006268">
    <property type="entry name" value="ApbE"/>
    <property type="match status" value="1"/>
</dbReference>
<keyword evidence="6 11" id="KW-0479">Metal-binding</keyword>
<evidence type="ECO:0000256" key="7">
    <source>
        <dbReference type="ARBA" id="ARBA00022827"/>
    </source>
</evidence>
<comment type="catalytic activity">
    <reaction evidence="10 11">
        <text>L-threonyl-[protein] + FAD = FMN-L-threonyl-[protein] + AMP + H(+)</text>
        <dbReference type="Rhea" id="RHEA:36847"/>
        <dbReference type="Rhea" id="RHEA-COMP:11060"/>
        <dbReference type="Rhea" id="RHEA-COMP:11061"/>
        <dbReference type="ChEBI" id="CHEBI:15378"/>
        <dbReference type="ChEBI" id="CHEBI:30013"/>
        <dbReference type="ChEBI" id="CHEBI:57692"/>
        <dbReference type="ChEBI" id="CHEBI:74257"/>
        <dbReference type="ChEBI" id="CHEBI:456215"/>
        <dbReference type="EC" id="2.7.1.180"/>
    </reaction>
</comment>
<evidence type="ECO:0000256" key="2">
    <source>
        <dbReference type="ARBA" id="ARBA00011955"/>
    </source>
</evidence>
<gene>
    <name evidence="13" type="ORF">EV692_0443</name>
</gene>
<dbReference type="AlphaFoldDB" id="A0A4R1L371"/>
<evidence type="ECO:0000256" key="9">
    <source>
        <dbReference type="ARBA" id="ARBA00031306"/>
    </source>
</evidence>
<dbReference type="SUPFAM" id="SSF143631">
    <property type="entry name" value="ApbE-like"/>
    <property type="match status" value="1"/>
</dbReference>
<organism evidence="13 14">
    <name type="scientific">Lonepinella koalarum</name>
    <dbReference type="NCBI Taxonomy" id="53417"/>
    <lineage>
        <taxon>Bacteria</taxon>
        <taxon>Pseudomonadati</taxon>
        <taxon>Pseudomonadota</taxon>
        <taxon>Gammaproteobacteria</taxon>
        <taxon>Pasteurellales</taxon>
        <taxon>Pasteurellaceae</taxon>
        <taxon>Lonepinella</taxon>
    </lineage>
</organism>
<dbReference type="Proteomes" id="UP000295496">
    <property type="component" value="Unassembled WGS sequence"/>
</dbReference>
<evidence type="ECO:0000256" key="5">
    <source>
        <dbReference type="ARBA" id="ARBA00022679"/>
    </source>
</evidence>
<dbReference type="GO" id="GO:0046872">
    <property type="term" value="F:metal ion binding"/>
    <property type="evidence" value="ECO:0007669"/>
    <property type="project" value="UniProtKB-UniRule"/>
</dbReference>
<dbReference type="InterPro" id="IPR024932">
    <property type="entry name" value="ApbE"/>
</dbReference>
<dbReference type="GO" id="GO:0016740">
    <property type="term" value="F:transferase activity"/>
    <property type="evidence" value="ECO:0007669"/>
    <property type="project" value="UniProtKB-UniRule"/>
</dbReference>
<keyword evidence="13" id="KW-0449">Lipoprotein</keyword>
<proteinExistence type="inferred from homology"/>
<keyword evidence="7 11" id="KW-0274">FAD</keyword>
<dbReference type="PANTHER" id="PTHR30040:SF2">
    <property type="entry name" value="FAD:PROTEIN FMN TRANSFERASE"/>
    <property type="match status" value="1"/>
</dbReference>
<dbReference type="Pfam" id="PF02424">
    <property type="entry name" value="ApbE"/>
    <property type="match status" value="1"/>
</dbReference>
<feature type="binding site" evidence="12">
    <location>
        <position position="148"/>
    </location>
    <ligand>
        <name>Mg(2+)</name>
        <dbReference type="ChEBI" id="CHEBI:18420"/>
    </ligand>
</feature>
<accession>A0A4R1L371</accession>
<keyword evidence="14" id="KW-1185">Reference proteome</keyword>
<evidence type="ECO:0000256" key="6">
    <source>
        <dbReference type="ARBA" id="ARBA00022723"/>
    </source>
</evidence>
<evidence type="ECO:0000256" key="12">
    <source>
        <dbReference type="PIRSR" id="PIRSR006268-2"/>
    </source>
</evidence>
<evidence type="ECO:0000256" key="10">
    <source>
        <dbReference type="ARBA" id="ARBA00048540"/>
    </source>
</evidence>
<protein>
    <recommendedName>
        <fullName evidence="3 11">FAD:protein FMN transferase</fullName>
        <ecNumber evidence="2 11">2.7.1.180</ecNumber>
    </recommendedName>
    <alternativeName>
        <fullName evidence="9 11">Flavin transferase</fullName>
    </alternativeName>
</protein>
<evidence type="ECO:0000313" key="14">
    <source>
        <dbReference type="Proteomes" id="UP000295496"/>
    </source>
</evidence>
<dbReference type="Gene3D" id="3.10.520.10">
    <property type="entry name" value="ApbE-like domains"/>
    <property type="match status" value="1"/>
</dbReference>
<dbReference type="PANTHER" id="PTHR30040">
    <property type="entry name" value="THIAMINE BIOSYNTHESIS LIPOPROTEIN APBE"/>
    <property type="match status" value="1"/>
</dbReference>
<comment type="caution">
    <text evidence="13">The sequence shown here is derived from an EMBL/GenBank/DDBJ whole genome shotgun (WGS) entry which is preliminary data.</text>
</comment>
<keyword evidence="8 11" id="KW-0460">Magnesium</keyword>
<evidence type="ECO:0000256" key="8">
    <source>
        <dbReference type="ARBA" id="ARBA00022842"/>
    </source>
</evidence>
<evidence type="ECO:0000256" key="4">
    <source>
        <dbReference type="ARBA" id="ARBA00022630"/>
    </source>
</evidence>